<dbReference type="PANTHER" id="PTHR34978:SF3">
    <property type="entry name" value="SLR0241 PROTEIN"/>
    <property type="match status" value="1"/>
</dbReference>
<dbReference type="Gene3D" id="3.30.1150.10">
    <property type="match status" value="1"/>
</dbReference>
<feature type="compositionally biased region" description="Low complexity" evidence="6">
    <location>
        <begin position="366"/>
        <end position="382"/>
    </location>
</feature>
<dbReference type="Pfam" id="PF05569">
    <property type="entry name" value="Peptidase_M56"/>
    <property type="match status" value="1"/>
</dbReference>
<reference evidence="8 9" key="1">
    <citation type="submission" date="2019-07" db="EMBL/GenBank/DDBJ databases">
        <title>Full genome sequence of Luteimonas sp. Gr-4.</title>
        <authorList>
            <person name="Im W.-T."/>
        </authorList>
    </citation>
    <scope>NUCLEOTIDE SEQUENCE [LARGE SCALE GENOMIC DNA]</scope>
    <source>
        <strain evidence="8 9">Gr-4</strain>
    </source>
</reference>
<keyword evidence="5" id="KW-0997">Cell inner membrane</keyword>
<keyword evidence="5" id="KW-1003">Cell membrane</keyword>
<dbReference type="EMBL" id="CP042218">
    <property type="protein sequence ID" value="QDW67094.1"/>
    <property type="molecule type" value="Genomic_DNA"/>
</dbReference>
<dbReference type="GO" id="GO:0005886">
    <property type="term" value="C:plasma membrane"/>
    <property type="evidence" value="ECO:0007669"/>
    <property type="project" value="UniProtKB-SubCell"/>
</dbReference>
<dbReference type="InterPro" id="IPR008756">
    <property type="entry name" value="Peptidase_M56"/>
</dbReference>
<keyword evidence="5" id="KW-0735">Signal-anchor</keyword>
<dbReference type="InterPro" id="IPR006260">
    <property type="entry name" value="TonB/TolA_C"/>
</dbReference>
<dbReference type="InterPro" id="IPR052173">
    <property type="entry name" value="Beta-lactam_resp_regulator"/>
</dbReference>
<dbReference type="CDD" id="cd07341">
    <property type="entry name" value="M56_BlaR1_MecR1_like"/>
    <property type="match status" value="1"/>
</dbReference>
<dbReference type="NCBIfam" id="TIGR01352">
    <property type="entry name" value="tonB_Cterm"/>
    <property type="match status" value="1"/>
</dbReference>
<dbReference type="GO" id="GO:0015031">
    <property type="term" value="P:protein transport"/>
    <property type="evidence" value="ECO:0007669"/>
    <property type="project" value="UniProtKB-UniRule"/>
</dbReference>
<dbReference type="PRINTS" id="PR01374">
    <property type="entry name" value="TONBPROTEIN"/>
</dbReference>
<dbReference type="GO" id="GO:0030288">
    <property type="term" value="C:outer membrane-bounded periplasmic space"/>
    <property type="evidence" value="ECO:0007669"/>
    <property type="project" value="InterPro"/>
</dbReference>
<keyword evidence="5" id="KW-0813">Transport</keyword>
<dbReference type="Pfam" id="PF03544">
    <property type="entry name" value="TonB_C"/>
    <property type="match status" value="1"/>
</dbReference>
<dbReference type="InterPro" id="IPR003538">
    <property type="entry name" value="TonB"/>
</dbReference>
<dbReference type="AlphaFoldDB" id="A0A518N5A5"/>
<name>A0A518N5A5_9GAMM</name>
<proteinExistence type="inferred from homology"/>
<accession>A0A518N5A5</accession>
<dbReference type="SUPFAM" id="SSF74653">
    <property type="entry name" value="TolA/TonB C-terminal domain"/>
    <property type="match status" value="1"/>
</dbReference>
<dbReference type="GO" id="GO:0055085">
    <property type="term" value="P:transmembrane transport"/>
    <property type="evidence" value="ECO:0007669"/>
    <property type="project" value="InterPro"/>
</dbReference>
<gene>
    <name evidence="8" type="ORF">FPZ22_09530</name>
</gene>
<dbReference type="InterPro" id="IPR037682">
    <property type="entry name" value="TonB_C"/>
</dbReference>
<dbReference type="GO" id="GO:0031992">
    <property type="term" value="F:energy transducer activity"/>
    <property type="evidence" value="ECO:0007669"/>
    <property type="project" value="InterPro"/>
</dbReference>
<feature type="region of interest" description="Disordered" evidence="6">
    <location>
        <begin position="306"/>
        <end position="382"/>
    </location>
</feature>
<evidence type="ECO:0000259" key="7">
    <source>
        <dbReference type="PROSITE" id="PS52015"/>
    </source>
</evidence>
<keyword evidence="9" id="KW-1185">Reference proteome</keyword>
<sequence>MTAAETLLRWLVDGSLAASVAVLLVLAMRRPLRRAFGAHVAYAAWALVPLALLATMLPRPQAVQLLAPGLVALHPGILVTAPGEVATGAVAATGIGWMTVLCGLWLLGALVVACRLAGRQRRFVARLGRLQRDAQGHWRGDRVEGPAVVGALRPRIVLPADFELRHAPEEAALVVAHERAHLSRGDTRANLLAVVLRCLHWFNPLLYLAERAFRLDQELACDATVLARHPHARRRYAAAMLNVQLAVPGLPVGCHWQSSQSLKERIQMLKQPQPGALRRRTGILVLGLVLAGSSYAAWAVRPAEMPEAPPAPPAPQLPDAPPAPPAPPPLPAPLDGKAPPPPPPPPAQPTTIAPKPPAPPAPPATPATRATPAAPATPATPVMLPPKYPAGAAASGQDGRVMLKLLVGIDGRVKDVVVEQSEPAGVFDAGTVEAARAWVLEPARKDGKPVEGWVRVPVEFKAPGRAASPPGGYQLNWIQLDAAAGNPVREITCDSIVVDESDAGGVHCGVAKAAARPD</sequence>
<dbReference type="PANTHER" id="PTHR34978">
    <property type="entry name" value="POSSIBLE SENSOR-TRANSDUCER PROTEIN BLAR"/>
    <property type="match status" value="1"/>
</dbReference>
<evidence type="ECO:0000313" key="9">
    <source>
        <dbReference type="Proteomes" id="UP000316584"/>
    </source>
</evidence>
<comment type="function">
    <text evidence="5">Interacts with outer membrane receptor proteins that carry out high-affinity binding and energy dependent uptake into the periplasmic space of specific substrates. It could act to transduce energy from the cytoplasmic membrane to specific energy-requiring processes in the outer membrane, resulting in the release into the periplasm of ligands bound by these outer membrane proteins.</text>
</comment>
<comment type="subcellular location">
    <subcellularLocation>
        <location evidence="5">Cell inner membrane</location>
        <topology evidence="5">Single-pass membrane protein</topology>
        <orientation evidence="5">Periplasmic side</orientation>
    </subcellularLocation>
    <subcellularLocation>
        <location evidence="1">Membrane</location>
        <topology evidence="1">Single-pass membrane protein</topology>
    </subcellularLocation>
</comment>
<keyword evidence="2 5" id="KW-0812">Transmembrane</keyword>
<evidence type="ECO:0000313" key="8">
    <source>
        <dbReference type="EMBL" id="QDW67094.1"/>
    </source>
</evidence>
<evidence type="ECO:0000256" key="2">
    <source>
        <dbReference type="ARBA" id="ARBA00022692"/>
    </source>
</evidence>
<dbReference type="PROSITE" id="PS52015">
    <property type="entry name" value="TONB_CTD"/>
    <property type="match status" value="1"/>
</dbReference>
<organism evidence="8 9">
    <name type="scientific">Luteimonas granuli</name>
    <dbReference type="NCBI Taxonomy" id="1176533"/>
    <lineage>
        <taxon>Bacteria</taxon>
        <taxon>Pseudomonadati</taxon>
        <taxon>Pseudomonadota</taxon>
        <taxon>Gammaproteobacteria</taxon>
        <taxon>Lysobacterales</taxon>
        <taxon>Lysobacteraceae</taxon>
        <taxon>Luteimonas</taxon>
    </lineage>
</organism>
<feature type="transmembrane region" description="Helical" evidence="5">
    <location>
        <begin position="6"/>
        <end position="28"/>
    </location>
</feature>
<evidence type="ECO:0000256" key="6">
    <source>
        <dbReference type="SAM" id="MobiDB-lite"/>
    </source>
</evidence>
<dbReference type="OrthoDB" id="1628901at2"/>
<protein>
    <recommendedName>
        <fullName evidence="5">Protein TonB</fullName>
    </recommendedName>
</protein>
<evidence type="ECO:0000256" key="3">
    <source>
        <dbReference type="ARBA" id="ARBA00022989"/>
    </source>
</evidence>
<keyword evidence="4 5" id="KW-0472">Membrane</keyword>
<evidence type="ECO:0000256" key="4">
    <source>
        <dbReference type="ARBA" id="ARBA00023136"/>
    </source>
</evidence>
<dbReference type="GO" id="GO:0015891">
    <property type="term" value="P:siderophore transport"/>
    <property type="evidence" value="ECO:0007669"/>
    <property type="project" value="InterPro"/>
</dbReference>
<dbReference type="KEGG" id="lug:FPZ22_09530"/>
<keyword evidence="5" id="KW-0653">Protein transport</keyword>
<evidence type="ECO:0000256" key="5">
    <source>
        <dbReference type="RuleBase" id="RU362123"/>
    </source>
</evidence>
<feature type="transmembrane region" description="Helical" evidence="5">
    <location>
        <begin position="40"/>
        <end position="57"/>
    </location>
</feature>
<feature type="compositionally biased region" description="Pro residues" evidence="6">
    <location>
        <begin position="307"/>
        <end position="365"/>
    </location>
</feature>
<dbReference type="RefSeq" id="WP_144892461.1">
    <property type="nucleotide sequence ID" value="NZ_CP042218.1"/>
</dbReference>
<feature type="transmembrane region" description="Helical" evidence="5">
    <location>
        <begin position="281"/>
        <end position="300"/>
    </location>
</feature>
<evidence type="ECO:0000256" key="1">
    <source>
        <dbReference type="ARBA" id="ARBA00004167"/>
    </source>
</evidence>
<keyword evidence="3 5" id="KW-1133">Transmembrane helix</keyword>
<comment type="caution">
    <text evidence="5">Lacks conserved residue(s) required for the propagation of feature annotation.</text>
</comment>
<dbReference type="Proteomes" id="UP000316584">
    <property type="component" value="Chromosome"/>
</dbReference>
<feature type="domain" description="TonB C-terminal" evidence="7">
    <location>
        <begin position="373"/>
        <end position="469"/>
    </location>
</feature>
<comment type="similarity">
    <text evidence="5">Belongs to the TonB family.</text>
</comment>
<feature type="transmembrane region" description="Helical" evidence="5">
    <location>
        <begin position="95"/>
        <end position="117"/>
    </location>
</feature>